<feature type="domain" description="Xylose isomerase-like TIM barrel" evidence="1">
    <location>
        <begin position="25"/>
        <end position="269"/>
    </location>
</feature>
<evidence type="ECO:0000259" key="1">
    <source>
        <dbReference type="Pfam" id="PF01261"/>
    </source>
</evidence>
<dbReference type="Gene3D" id="3.20.20.150">
    <property type="entry name" value="Divalent-metal-dependent TIM barrel enzymes"/>
    <property type="match status" value="1"/>
</dbReference>
<keyword evidence="2" id="KW-0413">Isomerase</keyword>
<evidence type="ECO:0000313" key="2">
    <source>
        <dbReference type="EMBL" id="GIN57724.1"/>
    </source>
</evidence>
<dbReference type="InterPro" id="IPR036237">
    <property type="entry name" value="Xyl_isomerase-like_sf"/>
</dbReference>
<organism evidence="2 3">
    <name type="scientific">Lederbergia ruris</name>
    <dbReference type="NCBI Taxonomy" id="217495"/>
    <lineage>
        <taxon>Bacteria</taxon>
        <taxon>Bacillati</taxon>
        <taxon>Bacillota</taxon>
        <taxon>Bacilli</taxon>
        <taxon>Bacillales</taxon>
        <taxon>Bacillaceae</taxon>
        <taxon>Lederbergia</taxon>
    </lineage>
</organism>
<reference evidence="2 3" key="1">
    <citation type="submission" date="2021-03" db="EMBL/GenBank/DDBJ databases">
        <title>Antimicrobial resistance genes in bacteria isolated from Japanese honey, and their potential for conferring macrolide and lincosamide resistance in the American foulbrood pathogen Paenibacillus larvae.</title>
        <authorList>
            <person name="Okamoto M."/>
            <person name="Kumagai M."/>
            <person name="Kanamori H."/>
            <person name="Takamatsu D."/>
        </authorList>
    </citation>
    <scope>NUCLEOTIDE SEQUENCE [LARGE SCALE GENOMIC DNA]</scope>
    <source>
        <strain evidence="2 3">J8TS2</strain>
    </source>
</reference>
<dbReference type="Pfam" id="PF01261">
    <property type="entry name" value="AP_endonuc_2"/>
    <property type="match status" value="1"/>
</dbReference>
<evidence type="ECO:0000313" key="3">
    <source>
        <dbReference type="Proteomes" id="UP000679950"/>
    </source>
</evidence>
<dbReference type="EMBL" id="BORB01000014">
    <property type="protein sequence ID" value="GIN57724.1"/>
    <property type="molecule type" value="Genomic_DNA"/>
</dbReference>
<keyword evidence="3" id="KW-1185">Reference proteome</keyword>
<dbReference type="InterPro" id="IPR050312">
    <property type="entry name" value="IolE/XylAMocC-like"/>
</dbReference>
<accession>A0ABQ4KIE5</accession>
<dbReference type="SUPFAM" id="SSF51658">
    <property type="entry name" value="Xylose isomerase-like"/>
    <property type="match status" value="1"/>
</dbReference>
<comment type="caution">
    <text evidence="2">The sequence shown here is derived from an EMBL/GenBank/DDBJ whole genome shotgun (WGS) entry which is preliminary data.</text>
</comment>
<dbReference type="InterPro" id="IPR013022">
    <property type="entry name" value="Xyl_isomerase-like_TIM-brl"/>
</dbReference>
<dbReference type="RefSeq" id="WP_212966255.1">
    <property type="nucleotide sequence ID" value="NZ_BORB01000014.1"/>
</dbReference>
<dbReference type="GO" id="GO:0016853">
    <property type="term" value="F:isomerase activity"/>
    <property type="evidence" value="ECO:0007669"/>
    <property type="project" value="UniProtKB-KW"/>
</dbReference>
<dbReference type="PANTHER" id="PTHR12110:SF48">
    <property type="entry name" value="BLL3656 PROTEIN"/>
    <property type="match status" value="1"/>
</dbReference>
<gene>
    <name evidence="2" type="primary">lolI</name>
    <name evidence="2" type="ORF">J8TS2_20430</name>
</gene>
<name>A0ABQ4KIE5_9BACI</name>
<sequence length="274" mass="30535">MFPFKTALNASTLFPFELDVIQQIEITKQAGYDGIELWIRDIETYLEKGGSIQTIQAALKRNDLVLINAIAFFKWADEDHETREAAFKQAKEEMELLASLGCLSIAAPPFGEVKSVTLDEMAQHFDRLVTLGRKIGVEPLLEFWGKSPQLSTLEQAQLVLEKLQVRNAKLLLDPFHMYIGGSNFANLQSLQANQIGIVHVNDYPPSPPKDELEDADRVFPGEGISNTFAIGNALAEIGYKDYLSLELFITDYKNKSALEVAQHGLNTLKSAYVG</sequence>
<dbReference type="PANTHER" id="PTHR12110">
    <property type="entry name" value="HYDROXYPYRUVATE ISOMERASE"/>
    <property type="match status" value="1"/>
</dbReference>
<dbReference type="Proteomes" id="UP000679950">
    <property type="component" value="Unassembled WGS sequence"/>
</dbReference>
<proteinExistence type="predicted"/>
<protein>
    <submittedName>
        <fullName evidence="2">Xylose isomerase</fullName>
    </submittedName>
</protein>